<keyword evidence="3" id="KW-1185">Reference proteome</keyword>
<dbReference type="Gene3D" id="3.40.50.300">
    <property type="entry name" value="P-loop containing nucleotide triphosphate hydrolases"/>
    <property type="match status" value="1"/>
</dbReference>
<evidence type="ECO:0000313" key="3">
    <source>
        <dbReference type="Proteomes" id="UP000221980"/>
    </source>
</evidence>
<keyword evidence="1" id="KW-0812">Transmembrane</keyword>
<keyword evidence="1" id="KW-0472">Membrane</keyword>
<feature type="transmembrane region" description="Helical" evidence="1">
    <location>
        <begin position="78"/>
        <end position="97"/>
    </location>
</feature>
<keyword evidence="1" id="KW-1133">Transmembrane helix</keyword>
<evidence type="ECO:0000313" key="2">
    <source>
        <dbReference type="EMBL" id="PHM45578.1"/>
    </source>
</evidence>
<evidence type="ECO:0000256" key="1">
    <source>
        <dbReference type="SAM" id="Phobius"/>
    </source>
</evidence>
<protein>
    <submittedName>
        <fullName evidence="2">ATPase AAA</fullName>
    </submittedName>
</protein>
<accession>A0A2D0JJK3</accession>
<dbReference type="AlphaFoldDB" id="A0A2D0JJK3"/>
<dbReference type="InterPro" id="IPR052922">
    <property type="entry name" value="Cytidylate_Kinase-2"/>
</dbReference>
<name>A0A2D0JJK3_9GAMM</name>
<gene>
    <name evidence="2" type="ORF">Xmir_04257</name>
</gene>
<dbReference type="PANTHER" id="PTHR37816">
    <property type="entry name" value="YALI0E33011P"/>
    <property type="match status" value="1"/>
</dbReference>
<reference evidence="2 3" key="1">
    <citation type="journal article" date="2017" name="Nat. Microbiol.">
        <title>Natural product diversity associated with the nematode symbionts Photorhabdus and Xenorhabdus.</title>
        <authorList>
            <person name="Tobias N.J."/>
            <person name="Wolff H."/>
            <person name="Djahanschiri B."/>
            <person name="Grundmann F."/>
            <person name="Kronenwerth M."/>
            <person name="Shi Y.M."/>
            <person name="Simonyi S."/>
            <person name="Grun P."/>
            <person name="Shapiro-Ilan D."/>
            <person name="Pidot S.J."/>
            <person name="Stinear T.P."/>
            <person name="Ebersberger I."/>
            <person name="Bode H.B."/>
        </authorList>
    </citation>
    <scope>NUCLEOTIDE SEQUENCE [LARGE SCALE GENOMIC DNA]</scope>
    <source>
        <strain evidence="2 3">DSM 17902</strain>
    </source>
</reference>
<dbReference type="Proteomes" id="UP000221980">
    <property type="component" value="Unassembled WGS sequence"/>
</dbReference>
<dbReference type="InterPro" id="IPR027417">
    <property type="entry name" value="P-loop_NTPase"/>
</dbReference>
<comment type="caution">
    <text evidence="2">The sequence shown here is derived from an EMBL/GenBank/DDBJ whole genome shotgun (WGS) entry which is preliminary data.</text>
</comment>
<proteinExistence type="predicted"/>
<sequence>MKVWIVGSPGSGKSTMSRKVASALGCKHVELDAIVWNKGWTKCDFLSANAEINQLNEKHNSIVFDGGYDQFRSTLYEVVDVVILMSVPFPISFFRVLRRSVKRVLTKEMLWNGNIETFGGITKKDGMLHYAFTQRNKIRKKNRSIYSHFEGRKFIVASKLDISNVLDELYDR</sequence>
<dbReference type="EMBL" id="NITZ01000045">
    <property type="protein sequence ID" value="PHM45578.1"/>
    <property type="molecule type" value="Genomic_DNA"/>
</dbReference>
<dbReference type="SUPFAM" id="SSF52540">
    <property type="entry name" value="P-loop containing nucleoside triphosphate hydrolases"/>
    <property type="match status" value="1"/>
</dbReference>
<dbReference type="PANTHER" id="PTHR37816:SF1">
    <property type="entry name" value="TOXIN"/>
    <property type="match status" value="1"/>
</dbReference>
<organism evidence="2 3">
    <name type="scientific">Xenorhabdus miraniensis</name>
    <dbReference type="NCBI Taxonomy" id="351674"/>
    <lineage>
        <taxon>Bacteria</taxon>
        <taxon>Pseudomonadati</taxon>
        <taxon>Pseudomonadota</taxon>
        <taxon>Gammaproteobacteria</taxon>
        <taxon>Enterobacterales</taxon>
        <taxon>Morganellaceae</taxon>
        <taxon>Xenorhabdus</taxon>
    </lineage>
</organism>